<dbReference type="InterPro" id="IPR029058">
    <property type="entry name" value="AB_hydrolase_fold"/>
</dbReference>
<sequence>MGGRIRSYRRDGFTFDVLDDGPLDGDVVVLLHGFPERATSWGSVAPLLHAAGLRTLAVDQRGYSPGARPRRRRDYRATELADDVAALVELVGGPVHVVGHDWGSFVAWALAARRPDLVRTLTAVSVPHPAAFERALLTSRQGLKSWYMLLFQIPFLVELSARRRGGAFDKGLRQSGMTPSEIARCRTEVVEYGALRGGLSWYRAIVFADRELARRPILAPTTLVWSDGDTAIVRKGAELTAAHVQGPYVFVELPGVSHWIPTQAPEQLATAILDRVWSV</sequence>
<dbReference type="Proteomes" id="UP000199004">
    <property type="component" value="Unassembled WGS sequence"/>
</dbReference>
<gene>
    <name evidence="3" type="ORF">SAMN05192576_1711</name>
</gene>
<dbReference type="STRING" id="1005944.SAMN05192576_1711"/>
<dbReference type="SUPFAM" id="SSF53474">
    <property type="entry name" value="alpha/beta-Hydrolases"/>
    <property type="match status" value="1"/>
</dbReference>
<evidence type="ECO:0000313" key="3">
    <source>
        <dbReference type="EMBL" id="SDN19822.1"/>
    </source>
</evidence>
<dbReference type="AlphaFoldDB" id="A0A1G9ZEJ4"/>
<dbReference type="Gene3D" id="3.40.50.1820">
    <property type="entry name" value="alpha/beta hydrolase"/>
    <property type="match status" value="1"/>
</dbReference>
<dbReference type="Pfam" id="PF00561">
    <property type="entry name" value="Abhydrolase_1"/>
    <property type="match status" value="1"/>
</dbReference>
<accession>A0A1G9ZEJ4</accession>
<dbReference type="EMBL" id="FNIC01000002">
    <property type="protein sequence ID" value="SDN19822.1"/>
    <property type="molecule type" value="Genomic_DNA"/>
</dbReference>
<organism evidence="3 4">
    <name type="scientific">Nocardioides szechwanensis</name>
    <dbReference type="NCBI Taxonomy" id="1005944"/>
    <lineage>
        <taxon>Bacteria</taxon>
        <taxon>Bacillati</taxon>
        <taxon>Actinomycetota</taxon>
        <taxon>Actinomycetes</taxon>
        <taxon>Propionibacteriales</taxon>
        <taxon>Nocardioidaceae</taxon>
        <taxon>Nocardioides</taxon>
    </lineage>
</organism>
<dbReference type="PANTHER" id="PTHR43329">
    <property type="entry name" value="EPOXIDE HYDROLASE"/>
    <property type="match status" value="1"/>
</dbReference>
<dbReference type="PRINTS" id="PR00412">
    <property type="entry name" value="EPOXHYDRLASE"/>
</dbReference>
<keyword evidence="4" id="KW-1185">Reference proteome</keyword>
<dbReference type="GO" id="GO:0016787">
    <property type="term" value="F:hydrolase activity"/>
    <property type="evidence" value="ECO:0007669"/>
    <property type="project" value="UniProtKB-KW"/>
</dbReference>
<evidence type="ECO:0000313" key="4">
    <source>
        <dbReference type="Proteomes" id="UP000199004"/>
    </source>
</evidence>
<name>A0A1G9ZEJ4_9ACTN</name>
<proteinExistence type="predicted"/>
<protein>
    <submittedName>
        <fullName evidence="3">Pimeloyl-ACP methyl ester carboxylesterase</fullName>
    </submittedName>
</protein>
<evidence type="ECO:0000256" key="1">
    <source>
        <dbReference type="ARBA" id="ARBA00022801"/>
    </source>
</evidence>
<feature type="domain" description="AB hydrolase-1" evidence="2">
    <location>
        <begin position="27"/>
        <end position="246"/>
    </location>
</feature>
<reference evidence="3 4" key="1">
    <citation type="submission" date="2016-10" db="EMBL/GenBank/DDBJ databases">
        <authorList>
            <person name="de Groot N.N."/>
        </authorList>
    </citation>
    <scope>NUCLEOTIDE SEQUENCE [LARGE SCALE GENOMIC DNA]</scope>
    <source>
        <strain evidence="3 4">CGMCC 1.11147</strain>
    </source>
</reference>
<evidence type="ECO:0000259" key="2">
    <source>
        <dbReference type="Pfam" id="PF00561"/>
    </source>
</evidence>
<dbReference type="InterPro" id="IPR000639">
    <property type="entry name" value="Epox_hydrolase-like"/>
</dbReference>
<dbReference type="InterPro" id="IPR000073">
    <property type="entry name" value="AB_hydrolase_1"/>
</dbReference>
<keyword evidence="1" id="KW-0378">Hydrolase</keyword>
<dbReference type="OrthoDB" id="2987348at2"/>